<protein>
    <submittedName>
        <fullName evidence="1">Uncharacterized protein</fullName>
    </submittedName>
</protein>
<sequence>MQSQFSSGKGSNKRQPYRKLSHYVDWLSPGSASNNLIQCALRAHLVVVCNLSSLERSCLSPNHVWSHVGSQSYVYQDVREVRM</sequence>
<proteinExistence type="predicted"/>
<name>A0AA39AKM0_VITRO</name>
<evidence type="ECO:0000313" key="1">
    <source>
        <dbReference type="EMBL" id="KAJ9709261.1"/>
    </source>
</evidence>
<comment type="caution">
    <text evidence="1">The sequence shown here is derived from an EMBL/GenBank/DDBJ whole genome shotgun (WGS) entry which is preliminary data.</text>
</comment>
<reference evidence="1 2" key="1">
    <citation type="journal article" date="2023" name="BMC Biotechnol.">
        <title>Vitis rotundifolia cv Carlos genome sequencing.</title>
        <authorList>
            <person name="Huff M."/>
            <person name="Hulse-Kemp A."/>
            <person name="Scheffler B."/>
            <person name="Youngblood R."/>
            <person name="Simpson S."/>
            <person name="Babiker E."/>
            <person name="Staton M."/>
        </authorList>
    </citation>
    <scope>NUCLEOTIDE SEQUENCE [LARGE SCALE GENOMIC DNA]</scope>
    <source>
        <tissue evidence="1">Leaf</tissue>
    </source>
</reference>
<dbReference type="EMBL" id="JARBHA010000001">
    <property type="protein sequence ID" value="KAJ9709261.1"/>
    <property type="molecule type" value="Genomic_DNA"/>
</dbReference>
<gene>
    <name evidence="1" type="ORF">PVL29_000965</name>
</gene>
<dbReference type="Proteomes" id="UP001168098">
    <property type="component" value="Unassembled WGS sequence"/>
</dbReference>
<keyword evidence="2" id="KW-1185">Reference proteome</keyword>
<accession>A0AA39AKM0</accession>
<dbReference type="AlphaFoldDB" id="A0AA39AKM0"/>
<organism evidence="1 2">
    <name type="scientific">Vitis rotundifolia</name>
    <name type="common">Muscadine grape</name>
    <dbReference type="NCBI Taxonomy" id="103349"/>
    <lineage>
        <taxon>Eukaryota</taxon>
        <taxon>Viridiplantae</taxon>
        <taxon>Streptophyta</taxon>
        <taxon>Embryophyta</taxon>
        <taxon>Tracheophyta</taxon>
        <taxon>Spermatophyta</taxon>
        <taxon>Magnoliopsida</taxon>
        <taxon>eudicotyledons</taxon>
        <taxon>Gunneridae</taxon>
        <taxon>Pentapetalae</taxon>
        <taxon>rosids</taxon>
        <taxon>Vitales</taxon>
        <taxon>Vitaceae</taxon>
        <taxon>Viteae</taxon>
        <taxon>Vitis</taxon>
    </lineage>
</organism>
<evidence type="ECO:0000313" key="2">
    <source>
        <dbReference type="Proteomes" id="UP001168098"/>
    </source>
</evidence>